<proteinExistence type="predicted"/>
<protein>
    <submittedName>
        <fullName evidence="2">Acyl carrier protein</fullName>
    </submittedName>
</protein>
<sequence length="86" mass="9398">MAASAQEKELAQLIVTSLNLEIAADDIEPEAPLYGEGLGLDSIDILELSLAISKTYGVQLKSDDADNNRIFSSLRSLNQHIQQRRA</sequence>
<dbReference type="AlphaFoldDB" id="A0A1J5RIZ3"/>
<dbReference type="EMBL" id="MLJW01000154">
    <property type="protein sequence ID" value="OIQ96096.1"/>
    <property type="molecule type" value="Genomic_DNA"/>
</dbReference>
<feature type="domain" description="Carrier" evidence="1">
    <location>
        <begin position="1"/>
        <end position="85"/>
    </location>
</feature>
<evidence type="ECO:0000259" key="1">
    <source>
        <dbReference type="PROSITE" id="PS50075"/>
    </source>
</evidence>
<dbReference type="NCBIfam" id="NF006617">
    <property type="entry name" value="PRK09184.1"/>
    <property type="match status" value="1"/>
</dbReference>
<dbReference type="InterPro" id="IPR009081">
    <property type="entry name" value="PP-bd_ACP"/>
</dbReference>
<reference evidence="2" key="1">
    <citation type="submission" date="2016-10" db="EMBL/GenBank/DDBJ databases">
        <title>Sequence of Gallionella enrichment culture.</title>
        <authorList>
            <person name="Poehlein A."/>
            <person name="Muehling M."/>
            <person name="Daniel R."/>
        </authorList>
    </citation>
    <scope>NUCLEOTIDE SEQUENCE</scope>
</reference>
<dbReference type="PROSITE" id="PS50075">
    <property type="entry name" value="CARRIER"/>
    <property type="match status" value="1"/>
</dbReference>
<comment type="caution">
    <text evidence="2">The sequence shown here is derived from an EMBL/GenBank/DDBJ whole genome shotgun (WGS) entry which is preliminary data.</text>
</comment>
<dbReference type="SUPFAM" id="SSF47336">
    <property type="entry name" value="ACP-like"/>
    <property type="match status" value="1"/>
</dbReference>
<dbReference type="Pfam" id="PF00550">
    <property type="entry name" value="PP-binding"/>
    <property type="match status" value="1"/>
</dbReference>
<dbReference type="InterPro" id="IPR036736">
    <property type="entry name" value="ACP-like_sf"/>
</dbReference>
<accession>A0A1J5RIZ3</accession>
<gene>
    <name evidence="2" type="primary">acpP_18</name>
    <name evidence="2" type="ORF">GALL_218500</name>
</gene>
<name>A0A1J5RIZ3_9ZZZZ</name>
<evidence type="ECO:0000313" key="2">
    <source>
        <dbReference type="EMBL" id="OIQ96096.1"/>
    </source>
</evidence>
<organism evidence="2">
    <name type="scientific">mine drainage metagenome</name>
    <dbReference type="NCBI Taxonomy" id="410659"/>
    <lineage>
        <taxon>unclassified sequences</taxon>
        <taxon>metagenomes</taxon>
        <taxon>ecological metagenomes</taxon>
    </lineage>
</organism>
<dbReference type="Gene3D" id="1.10.1200.10">
    <property type="entry name" value="ACP-like"/>
    <property type="match status" value="1"/>
</dbReference>